<name>A0A3N2E0E9_9GAMM</name>
<dbReference type="Proteomes" id="UP000275394">
    <property type="component" value="Unassembled WGS sequence"/>
</dbReference>
<evidence type="ECO:0000313" key="2">
    <source>
        <dbReference type="Proteomes" id="UP000275394"/>
    </source>
</evidence>
<accession>A0A3N2E0E9</accession>
<sequence length="106" mass="12344">MMNFNEYNQPSKILVLHYAKILNCDLAREIACGNSDLSSKKEAEILAYFFWQMTDQAAIDENEGKVIDGIADLQSWLQKALYIFAGYFKRQGYEVVWSEGYDQYHQ</sequence>
<dbReference type="RefSeq" id="WP_123711467.1">
    <property type="nucleotide sequence ID" value="NZ_RKHR01000003.1"/>
</dbReference>
<evidence type="ECO:0000313" key="1">
    <source>
        <dbReference type="EMBL" id="ROS05570.1"/>
    </source>
</evidence>
<keyword evidence="2" id="KW-1185">Reference proteome</keyword>
<proteinExistence type="predicted"/>
<dbReference type="EMBL" id="RKHR01000003">
    <property type="protein sequence ID" value="ROS05570.1"/>
    <property type="molecule type" value="Genomic_DNA"/>
</dbReference>
<comment type="caution">
    <text evidence="1">The sequence shown here is derived from an EMBL/GenBank/DDBJ whole genome shotgun (WGS) entry which is preliminary data.</text>
</comment>
<gene>
    <name evidence="1" type="ORF">EDC56_1107</name>
</gene>
<protein>
    <submittedName>
        <fullName evidence="1">Uncharacterized protein</fullName>
    </submittedName>
</protein>
<organism evidence="1 2">
    <name type="scientific">Sinobacterium caligoides</name>
    <dbReference type="NCBI Taxonomy" id="933926"/>
    <lineage>
        <taxon>Bacteria</taxon>
        <taxon>Pseudomonadati</taxon>
        <taxon>Pseudomonadota</taxon>
        <taxon>Gammaproteobacteria</taxon>
        <taxon>Cellvibrionales</taxon>
        <taxon>Spongiibacteraceae</taxon>
        <taxon>Sinobacterium</taxon>
    </lineage>
</organism>
<dbReference type="OrthoDB" id="6198757at2"/>
<dbReference type="AlphaFoldDB" id="A0A3N2E0E9"/>
<reference evidence="1 2" key="1">
    <citation type="submission" date="2018-11" db="EMBL/GenBank/DDBJ databases">
        <title>Genomic Encyclopedia of Type Strains, Phase IV (KMG-IV): sequencing the most valuable type-strain genomes for metagenomic binning, comparative biology and taxonomic classification.</title>
        <authorList>
            <person name="Goeker M."/>
        </authorList>
    </citation>
    <scope>NUCLEOTIDE SEQUENCE [LARGE SCALE GENOMIC DNA]</scope>
    <source>
        <strain evidence="1 2">DSM 100316</strain>
    </source>
</reference>